<dbReference type="SMART" id="SM00382">
    <property type="entry name" value="AAA"/>
    <property type="match status" value="1"/>
</dbReference>
<dbReference type="InterPro" id="IPR001482">
    <property type="entry name" value="T2SS/T4SS_dom"/>
</dbReference>
<dbReference type="Gene3D" id="3.40.50.300">
    <property type="entry name" value="P-loop containing nucleotide triphosphate hydrolases"/>
    <property type="match status" value="1"/>
</dbReference>
<sequence>MASTDASAAVRRLCRQHQYRIVEETPQTLTLAAPSAPDETLLQTLRFASGKTVIWQHWQAAQLESRQTPVQNDDDAPEMPAEDARTEEALDELLRLALERRASDIHLEPRDGGLQVRLRIDGVLQPLNYPFSCHPGRIIPRLKVLAGLDIAERRLPQDGQLTLELHQTAHTLRIATLPVREGEKAVLRVVQEQNTPMTLEQLGLDEDALQQYRQILKLPQGLILVTGPTGSGKTVTLYSSLNYLNAPGINICSVEDPIESPLPGINQTAINTKAGLQFNTVLRALLRQDPDVIMIGEIRDAETASIAINAAQTGHLVLSTLHTNSACETLIRLAQLGISPHLLAGSIRLVIAQRLVRRLCPHCRYQDESAVPPPPGWQGVFRRWKAAGCPHCIGGYYGRTAVYEFLPVGAAIQHVLLNGGTAADLQRAALRQETRTLWQTALQLAHRGETSCEEVMRVLGDPLS</sequence>
<comment type="caution">
    <text evidence="5">The sequence shown here is derived from an EMBL/GenBank/DDBJ whole genome shotgun (WGS) entry which is preliminary data.</text>
</comment>
<dbReference type="PROSITE" id="PS00662">
    <property type="entry name" value="T2SP_E"/>
    <property type="match status" value="1"/>
</dbReference>
<evidence type="ECO:0000256" key="3">
    <source>
        <dbReference type="ARBA" id="ARBA00022840"/>
    </source>
</evidence>
<dbReference type="CDD" id="cd01129">
    <property type="entry name" value="PulE-GspE-like"/>
    <property type="match status" value="1"/>
</dbReference>
<dbReference type="RefSeq" id="WP_115457596.1">
    <property type="nucleotide sequence ID" value="NZ_QRAP01000002.1"/>
</dbReference>
<keyword evidence="3" id="KW-0067">ATP-binding</keyword>
<feature type="domain" description="Bacterial type II secretion system protein E" evidence="4">
    <location>
        <begin position="286"/>
        <end position="300"/>
    </location>
</feature>
<evidence type="ECO:0000313" key="5">
    <source>
        <dbReference type="EMBL" id="RDK95865.1"/>
    </source>
</evidence>
<organism evidence="5 6">
    <name type="scientific">Enterobacillus tribolii</name>
    <dbReference type="NCBI Taxonomy" id="1487935"/>
    <lineage>
        <taxon>Bacteria</taxon>
        <taxon>Pseudomonadati</taxon>
        <taxon>Pseudomonadota</taxon>
        <taxon>Gammaproteobacteria</taxon>
        <taxon>Enterobacterales</taxon>
        <taxon>Hafniaceae</taxon>
        <taxon>Enterobacillus</taxon>
    </lineage>
</organism>
<keyword evidence="6" id="KW-1185">Reference proteome</keyword>
<evidence type="ECO:0000259" key="4">
    <source>
        <dbReference type="PROSITE" id="PS00662"/>
    </source>
</evidence>
<dbReference type="AlphaFoldDB" id="A0A370R1U4"/>
<gene>
    <name evidence="5" type="ORF">C8D90_102348</name>
</gene>
<keyword evidence="2" id="KW-0547">Nucleotide-binding</keyword>
<evidence type="ECO:0000256" key="1">
    <source>
        <dbReference type="ARBA" id="ARBA00006611"/>
    </source>
</evidence>
<dbReference type="EMBL" id="QRAP01000002">
    <property type="protein sequence ID" value="RDK95865.1"/>
    <property type="molecule type" value="Genomic_DNA"/>
</dbReference>
<dbReference type="SUPFAM" id="SSF52540">
    <property type="entry name" value="P-loop containing nucleoside triphosphate hydrolases"/>
    <property type="match status" value="1"/>
</dbReference>
<comment type="similarity">
    <text evidence="1">Belongs to the GSP E family.</text>
</comment>
<dbReference type="Pfam" id="PF00437">
    <property type="entry name" value="T2SSE"/>
    <property type="match status" value="1"/>
</dbReference>
<dbReference type="NCBIfam" id="NF007755">
    <property type="entry name" value="PRK10436.1"/>
    <property type="match status" value="1"/>
</dbReference>
<name>A0A370R1U4_9GAMM</name>
<dbReference type="GO" id="GO:0005524">
    <property type="term" value="F:ATP binding"/>
    <property type="evidence" value="ECO:0007669"/>
    <property type="project" value="UniProtKB-KW"/>
</dbReference>
<protein>
    <submittedName>
        <fullName evidence="5">Protein transport protein HofB</fullName>
    </submittedName>
</protein>
<accession>A0A370R1U4</accession>
<dbReference type="InterPro" id="IPR003593">
    <property type="entry name" value="AAA+_ATPase"/>
</dbReference>
<proteinExistence type="inferred from homology"/>
<reference evidence="5 6" key="1">
    <citation type="submission" date="2018-07" db="EMBL/GenBank/DDBJ databases">
        <title>Genomic Encyclopedia of Type Strains, Phase IV (KMG-IV): sequencing the most valuable type-strain genomes for metagenomic binning, comparative biology and taxonomic classification.</title>
        <authorList>
            <person name="Goeker M."/>
        </authorList>
    </citation>
    <scope>NUCLEOTIDE SEQUENCE [LARGE SCALE GENOMIC DNA]</scope>
    <source>
        <strain evidence="5 6">DSM 103736</strain>
    </source>
</reference>
<evidence type="ECO:0000256" key="2">
    <source>
        <dbReference type="ARBA" id="ARBA00022741"/>
    </source>
</evidence>
<evidence type="ECO:0000313" key="6">
    <source>
        <dbReference type="Proteomes" id="UP000254848"/>
    </source>
</evidence>
<dbReference type="InterPro" id="IPR027417">
    <property type="entry name" value="P-loop_NTPase"/>
</dbReference>
<dbReference type="PANTHER" id="PTHR30258">
    <property type="entry name" value="TYPE II SECRETION SYSTEM PROTEIN GSPE-RELATED"/>
    <property type="match status" value="1"/>
</dbReference>
<dbReference type="GO" id="GO:0005886">
    <property type="term" value="C:plasma membrane"/>
    <property type="evidence" value="ECO:0007669"/>
    <property type="project" value="TreeGrafter"/>
</dbReference>
<dbReference type="Proteomes" id="UP000254848">
    <property type="component" value="Unassembled WGS sequence"/>
</dbReference>
<dbReference type="Gene3D" id="3.30.450.90">
    <property type="match status" value="1"/>
</dbReference>
<dbReference type="OrthoDB" id="9804785at2"/>
<dbReference type="GO" id="GO:0016887">
    <property type="term" value="F:ATP hydrolysis activity"/>
    <property type="evidence" value="ECO:0007669"/>
    <property type="project" value="TreeGrafter"/>
</dbReference>
<dbReference type="PANTHER" id="PTHR30258:SF1">
    <property type="entry name" value="PROTEIN TRANSPORT PROTEIN HOFB HOMOLOG"/>
    <property type="match status" value="1"/>
</dbReference>